<dbReference type="RefSeq" id="WP_344308307.1">
    <property type="nucleotide sequence ID" value="NZ_BAAANY010000005.1"/>
</dbReference>
<protein>
    <submittedName>
        <fullName evidence="2">Glycosyl transferase</fullName>
    </submittedName>
</protein>
<feature type="transmembrane region" description="Helical" evidence="1">
    <location>
        <begin position="419"/>
        <end position="439"/>
    </location>
</feature>
<accession>A0ABN2G6I7</accession>
<feature type="transmembrane region" description="Helical" evidence="1">
    <location>
        <begin position="220"/>
        <end position="237"/>
    </location>
</feature>
<feature type="transmembrane region" description="Helical" evidence="1">
    <location>
        <begin position="197"/>
        <end position="214"/>
    </location>
</feature>
<feature type="transmembrane region" description="Helical" evidence="1">
    <location>
        <begin position="172"/>
        <end position="190"/>
    </location>
</feature>
<keyword evidence="1" id="KW-0472">Membrane</keyword>
<evidence type="ECO:0000313" key="2">
    <source>
        <dbReference type="EMBL" id="GAA1666200.1"/>
    </source>
</evidence>
<keyword evidence="3" id="KW-1185">Reference proteome</keyword>
<feature type="transmembrane region" description="Helical" evidence="1">
    <location>
        <begin position="25"/>
        <end position="48"/>
    </location>
</feature>
<dbReference type="GO" id="GO:0016740">
    <property type="term" value="F:transferase activity"/>
    <property type="evidence" value="ECO:0007669"/>
    <property type="project" value="UniProtKB-KW"/>
</dbReference>
<keyword evidence="1" id="KW-0812">Transmembrane</keyword>
<feature type="transmembrane region" description="Helical" evidence="1">
    <location>
        <begin position="249"/>
        <end position="269"/>
    </location>
</feature>
<feature type="transmembrane region" description="Helical" evidence="1">
    <location>
        <begin position="97"/>
        <end position="117"/>
    </location>
</feature>
<sequence length="589" mass="63717">MTVDSPPATAEAEPVRLPAWRRWPIHATFVGVYVVLACYLFSGLWAGILSHGDGYLTTSSQDQYDWEWFFAVTARALTHGDNLLLSTLQGHPLGVNMMANTAMFGLSIPLAPVTLIFGPTITWALVLTLGMAASAGCWYWLMVRHLGISPVPAAIGAAFAGFAPPIVSHANAHPNLAVFFVLPLIIGQLLKMRTGEHRIRNGVILGLLVTYQLFLGEEALLMAALGIAVFAVAYAVVRPRDAWASARQLLPGIGISLAVFVPLVAYPLWFQFAGPQSYDSLQHGNYGNDLAALVTFPSRALAGDHPTALAYAYPTEENSFFGWPLVIVFLVVAVLVWRVLAARALVLTTLAITVLSLGATVAVHGHDTGIPMPWAILGHLPLFESMLDSRLTMICVPTIGILLAVATDLMLARTNRIKVVWSIALAAALVPIFPIPLLATTHAPTPAFFSQGIWRQYVPAGKKLPVIITVPTPEPTDMRAAHWQIEAGLGFALPEGYFVGPWDGTRQGSYGPAPRPTTELLRRVRDSGQVAIITDQDRLNAQQDFAYWGADLVVLPPYENDAALQKTIEQLLGPGRTAGGVVFWKVRVV</sequence>
<keyword evidence="2" id="KW-0808">Transferase</keyword>
<name>A0ABN2G6I7_9ACTN</name>
<organism evidence="2 3">
    <name type="scientific">Fodinicola feengrottensis</name>
    <dbReference type="NCBI Taxonomy" id="435914"/>
    <lineage>
        <taxon>Bacteria</taxon>
        <taxon>Bacillati</taxon>
        <taxon>Actinomycetota</taxon>
        <taxon>Actinomycetes</taxon>
        <taxon>Mycobacteriales</taxon>
        <taxon>Fodinicola</taxon>
    </lineage>
</organism>
<reference evidence="2 3" key="1">
    <citation type="journal article" date="2019" name="Int. J. Syst. Evol. Microbiol.">
        <title>The Global Catalogue of Microorganisms (GCM) 10K type strain sequencing project: providing services to taxonomists for standard genome sequencing and annotation.</title>
        <authorList>
            <consortium name="The Broad Institute Genomics Platform"/>
            <consortium name="The Broad Institute Genome Sequencing Center for Infectious Disease"/>
            <person name="Wu L."/>
            <person name="Ma J."/>
        </authorList>
    </citation>
    <scope>NUCLEOTIDE SEQUENCE [LARGE SCALE GENOMIC DNA]</scope>
    <source>
        <strain evidence="2 3">JCM 14718</strain>
    </source>
</reference>
<gene>
    <name evidence="2" type="ORF">GCM10009765_14630</name>
</gene>
<feature type="transmembrane region" description="Helical" evidence="1">
    <location>
        <begin position="320"/>
        <end position="337"/>
    </location>
</feature>
<proteinExistence type="predicted"/>
<dbReference type="Proteomes" id="UP001500618">
    <property type="component" value="Unassembled WGS sequence"/>
</dbReference>
<comment type="caution">
    <text evidence="2">The sequence shown here is derived from an EMBL/GenBank/DDBJ whole genome shotgun (WGS) entry which is preliminary data.</text>
</comment>
<feature type="transmembrane region" description="Helical" evidence="1">
    <location>
        <begin position="391"/>
        <end position="412"/>
    </location>
</feature>
<feature type="transmembrane region" description="Helical" evidence="1">
    <location>
        <begin position="344"/>
        <end position="364"/>
    </location>
</feature>
<evidence type="ECO:0000313" key="3">
    <source>
        <dbReference type="Proteomes" id="UP001500618"/>
    </source>
</evidence>
<feature type="transmembrane region" description="Helical" evidence="1">
    <location>
        <begin position="148"/>
        <end position="166"/>
    </location>
</feature>
<keyword evidence="1" id="KW-1133">Transmembrane helix</keyword>
<evidence type="ECO:0000256" key="1">
    <source>
        <dbReference type="SAM" id="Phobius"/>
    </source>
</evidence>
<dbReference type="EMBL" id="BAAANY010000005">
    <property type="protein sequence ID" value="GAA1666200.1"/>
    <property type="molecule type" value="Genomic_DNA"/>
</dbReference>